<gene>
    <name evidence="13" type="ORF">X975_05114</name>
</gene>
<keyword evidence="5 12" id="KW-0812">Transmembrane</keyword>
<feature type="compositionally biased region" description="Basic and acidic residues" evidence="11">
    <location>
        <begin position="93"/>
        <end position="105"/>
    </location>
</feature>
<feature type="transmembrane region" description="Helical" evidence="12">
    <location>
        <begin position="115"/>
        <end position="137"/>
    </location>
</feature>
<feature type="transmembrane region" description="Helical" evidence="12">
    <location>
        <begin position="273"/>
        <end position="295"/>
    </location>
</feature>
<feature type="transmembrane region" description="Helical" evidence="12">
    <location>
        <begin position="440"/>
        <end position="460"/>
    </location>
</feature>
<keyword evidence="3" id="KW-0813">Transport</keyword>
<evidence type="ECO:0000256" key="4">
    <source>
        <dbReference type="ARBA" id="ARBA00022475"/>
    </source>
</evidence>
<feature type="non-terminal residue" evidence="13">
    <location>
        <position position="657"/>
    </location>
</feature>
<evidence type="ECO:0000256" key="11">
    <source>
        <dbReference type="SAM" id="MobiDB-lite"/>
    </source>
</evidence>
<feature type="region of interest" description="Disordered" evidence="11">
    <location>
        <begin position="1"/>
        <end position="107"/>
    </location>
</feature>
<keyword evidence="6" id="KW-0375">Hydrogen ion transport</keyword>
<dbReference type="GO" id="GO:0015252">
    <property type="term" value="F:proton channel activity"/>
    <property type="evidence" value="ECO:0007669"/>
    <property type="project" value="InterPro"/>
</dbReference>
<evidence type="ECO:0000256" key="6">
    <source>
        <dbReference type="ARBA" id="ARBA00022781"/>
    </source>
</evidence>
<evidence type="ECO:0000313" key="13">
    <source>
        <dbReference type="EMBL" id="KFM81974.1"/>
    </source>
</evidence>
<feature type="transmembrane region" description="Helical" evidence="12">
    <location>
        <begin position="206"/>
        <end position="231"/>
    </location>
</feature>
<feature type="transmembrane region" description="Helical" evidence="12">
    <location>
        <begin position="516"/>
        <end position="537"/>
    </location>
</feature>
<evidence type="ECO:0000256" key="12">
    <source>
        <dbReference type="SAM" id="Phobius"/>
    </source>
</evidence>
<dbReference type="Proteomes" id="UP000054359">
    <property type="component" value="Unassembled WGS sequence"/>
</dbReference>
<dbReference type="AlphaFoldDB" id="A0A087UX85"/>
<keyword evidence="7 12" id="KW-1133">Transmembrane helix</keyword>
<dbReference type="OrthoDB" id="6429739at2759"/>
<feature type="transmembrane region" description="Helical" evidence="12">
    <location>
        <begin position="376"/>
        <end position="396"/>
    </location>
</feature>
<evidence type="ECO:0000256" key="2">
    <source>
        <dbReference type="ARBA" id="ARBA00006513"/>
    </source>
</evidence>
<dbReference type="InterPro" id="IPR004878">
    <property type="entry name" value="Otopetrin"/>
</dbReference>
<dbReference type="GO" id="GO:0005886">
    <property type="term" value="C:plasma membrane"/>
    <property type="evidence" value="ECO:0007669"/>
    <property type="project" value="UniProtKB-SubCell"/>
</dbReference>
<evidence type="ECO:0000256" key="9">
    <source>
        <dbReference type="ARBA" id="ARBA00023136"/>
    </source>
</evidence>
<keyword evidence="8" id="KW-0406">Ion transport</keyword>
<evidence type="ECO:0000256" key="7">
    <source>
        <dbReference type="ARBA" id="ARBA00022989"/>
    </source>
</evidence>
<organism evidence="13 14">
    <name type="scientific">Stegodyphus mimosarum</name>
    <name type="common">African social velvet spider</name>
    <dbReference type="NCBI Taxonomy" id="407821"/>
    <lineage>
        <taxon>Eukaryota</taxon>
        <taxon>Metazoa</taxon>
        <taxon>Ecdysozoa</taxon>
        <taxon>Arthropoda</taxon>
        <taxon>Chelicerata</taxon>
        <taxon>Arachnida</taxon>
        <taxon>Araneae</taxon>
        <taxon>Araneomorphae</taxon>
        <taxon>Entelegynae</taxon>
        <taxon>Eresoidea</taxon>
        <taxon>Eresidae</taxon>
        <taxon>Stegodyphus</taxon>
    </lineage>
</organism>
<feature type="transmembrane region" description="Helical" evidence="12">
    <location>
        <begin position="472"/>
        <end position="495"/>
    </location>
</feature>
<dbReference type="EMBL" id="KK122129">
    <property type="protein sequence ID" value="KFM81974.1"/>
    <property type="molecule type" value="Genomic_DNA"/>
</dbReference>
<evidence type="ECO:0000256" key="8">
    <source>
        <dbReference type="ARBA" id="ARBA00023065"/>
    </source>
</evidence>
<evidence type="ECO:0000256" key="5">
    <source>
        <dbReference type="ARBA" id="ARBA00022692"/>
    </source>
</evidence>
<comment type="subcellular location">
    <subcellularLocation>
        <location evidence="1">Cell membrane</location>
        <topology evidence="1">Multi-pass membrane protein</topology>
    </subcellularLocation>
</comment>
<evidence type="ECO:0000313" key="14">
    <source>
        <dbReference type="Proteomes" id="UP000054359"/>
    </source>
</evidence>
<name>A0A087UX85_STEMI</name>
<evidence type="ECO:0008006" key="15">
    <source>
        <dbReference type="Google" id="ProtNLM"/>
    </source>
</evidence>
<keyword evidence="9 12" id="KW-0472">Membrane</keyword>
<keyword evidence="14" id="KW-1185">Reference proteome</keyword>
<comment type="similarity">
    <text evidence="2">Belongs to the otopetrin family.</text>
</comment>
<evidence type="ECO:0000256" key="1">
    <source>
        <dbReference type="ARBA" id="ARBA00004651"/>
    </source>
</evidence>
<evidence type="ECO:0000256" key="10">
    <source>
        <dbReference type="ARBA" id="ARBA00023303"/>
    </source>
</evidence>
<feature type="transmembrane region" description="Helical" evidence="12">
    <location>
        <begin position="620"/>
        <end position="639"/>
    </location>
</feature>
<dbReference type="Pfam" id="PF03189">
    <property type="entry name" value="Otopetrin"/>
    <property type="match status" value="1"/>
</dbReference>
<reference evidence="13 14" key="1">
    <citation type="submission" date="2013-11" db="EMBL/GenBank/DDBJ databases">
        <title>Genome sequencing of Stegodyphus mimosarum.</title>
        <authorList>
            <person name="Bechsgaard J."/>
        </authorList>
    </citation>
    <scope>NUCLEOTIDE SEQUENCE [LARGE SCALE GENOMIC DNA]</scope>
</reference>
<sequence>MVKNHSEMDNSNNEVPHNNVKLLAYQRANTKEATPPLATEEPPPTPPPPLPPPPLSLCPPPRPTETRPLTNTSLPEDSSHEEPSENATLNTKSNDDTLLVKDSTRPKPVRGTTHLISGLYAKLLVAATAILVTIEVLPNSVPLFFYHGYLFTFLIGAAILCILCIYMSLVLQKCPGLEELEELDQSTPENESVLRRKAYSVPEISIFFRVGALVFGLGTLIAIGLETATLFTMEKPCVDKLNFIQPIIHALFTFMQMHFLSLNSQKAIQNLGWCRHIVLMHLVATNIAVWLRLIVWETAKSWLDEIHTNINSTDRFPPDGINMTAHALFSDGRHEVYVSSSCVWLEQEQKVEDILALRQCYQNTTMGIIWDKAQPFIIPFIVQYCLIGAAVNYILWESFNHRRRRITRRSNSWSPRRQELESVVTQKQTRKVDCKGSSKGLFLGLLVLAVGIVVLILFFVLTNNQNLKEETLFIMITVHCAILGLSFLGIFLGICRVSCMCTDYSRRQNLHIVLQNIGVFAVYVHGICSLVVGATHISNPRFLAVFVDGALMIIQSLAQSIFFHKVGQKCCSAKCKHEGSRPGRQIVTFLAFTNLVLWITESFTDHNHVSSQLQLQFFGLIPWGLISRLLLPLVMFYRFHSSVYLMETWKSGYSMES</sequence>
<dbReference type="OMA" id="ITQNWIS"/>
<accession>A0A087UX85</accession>
<feature type="transmembrane region" description="Helical" evidence="12">
    <location>
        <begin position="543"/>
        <end position="563"/>
    </location>
</feature>
<protein>
    <recommendedName>
        <fullName evidence="15">Otopetrin-2</fullName>
    </recommendedName>
</protein>
<evidence type="ECO:0000256" key="3">
    <source>
        <dbReference type="ARBA" id="ARBA00022448"/>
    </source>
</evidence>
<feature type="compositionally biased region" description="Pro residues" evidence="11">
    <location>
        <begin position="41"/>
        <end position="63"/>
    </location>
</feature>
<dbReference type="PANTHER" id="PTHR21522">
    <property type="entry name" value="PROTON CHANNEL OTOP"/>
    <property type="match status" value="1"/>
</dbReference>
<feature type="transmembrane region" description="Helical" evidence="12">
    <location>
        <begin position="583"/>
        <end position="600"/>
    </location>
</feature>
<feature type="transmembrane region" description="Helical" evidence="12">
    <location>
        <begin position="149"/>
        <end position="171"/>
    </location>
</feature>
<keyword evidence="4" id="KW-1003">Cell membrane</keyword>
<dbReference type="PANTHER" id="PTHR21522:SF32">
    <property type="entry name" value="OTOPETRIN-2"/>
    <property type="match status" value="1"/>
</dbReference>
<proteinExistence type="inferred from homology"/>
<feature type="transmembrane region" description="Helical" evidence="12">
    <location>
        <begin position="243"/>
        <end position="261"/>
    </location>
</feature>
<keyword evidence="10" id="KW-0407">Ion channel</keyword>